<evidence type="ECO:0000313" key="1">
    <source>
        <dbReference type="EMBL" id="KAJ1131209.1"/>
    </source>
</evidence>
<sequence length="104" mass="11661">MCLEVRAGIHPFLLQVLRIKGPVLFVLRAEKTGASWVASVQQTMALGQAQEVRTEDKAKLTNQVHQNLSLDDSLSHYGAITDYVADNPKLTKRQRKKLMKCLIS</sequence>
<accession>A0AAV7PW90</accession>
<protein>
    <submittedName>
        <fullName evidence="1">Uncharacterized protein</fullName>
    </submittedName>
</protein>
<dbReference type="EMBL" id="JANPWB010000011">
    <property type="protein sequence ID" value="KAJ1131209.1"/>
    <property type="molecule type" value="Genomic_DNA"/>
</dbReference>
<evidence type="ECO:0000313" key="2">
    <source>
        <dbReference type="Proteomes" id="UP001066276"/>
    </source>
</evidence>
<proteinExistence type="predicted"/>
<dbReference type="Proteomes" id="UP001066276">
    <property type="component" value="Chromosome 7"/>
</dbReference>
<keyword evidence="2" id="KW-1185">Reference proteome</keyword>
<reference evidence="1" key="1">
    <citation type="journal article" date="2022" name="bioRxiv">
        <title>Sequencing and chromosome-scale assembly of the giantPleurodeles waltlgenome.</title>
        <authorList>
            <person name="Brown T."/>
            <person name="Elewa A."/>
            <person name="Iarovenko S."/>
            <person name="Subramanian E."/>
            <person name="Araus A.J."/>
            <person name="Petzold A."/>
            <person name="Susuki M."/>
            <person name="Suzuki K.-i.T."/>
            <person name="Hayashi T."/>
            <person name="Toyoda A."/>
            <person name="Oliveira C."/>
            <person name="Osipova E."/>
            <person name="Leigh N.D."/>
            <person name="Simon A."/>
            <person name="Yun M.H."/>
        </authorList>
    </citation>
    <scope>NUCLEOTIDE SEQUENCE</scope>
    <source>
        <strain evidence="1">20211129_DDA</strain>
        <tissue evidence="1">Liver</tissue>
    </source>
</reference>
<name>A0AAV7PW90_PLEWA</name>
<gene>
    <name evidence="1" type="ORF">NDU88_009548</name>
</gene>
<organism evidence="1 2">
    <name type="scientific">Pleurodeles waltl</name>
    <name type="common">Iberian ribbed newt</name>
    <dbReference type="NCBI Taxonomy" id="8319"/>
    <lineage>
        <taxon>Eukaryota</taxon>
        <taxon>Metazoa</taxon>
        <taxon>Chordata</taxon>
        <taxon>Craniata</taxon>
        <taxon>Vertebrata</taxon>
        <taxon>Euteleostomi</taxon>
        <taxon>Amphibia</taxon>
        <taxon>Batrachia</taxon>
        <taxon>Caudata</taxon>
        <taxon>Salamandroidea</taxon>
        <taxon>Salamandridae</taxon>
        <taxon>Pleurodelinae</taxon>
        <taxon>Pleurodeles</taxon>
    </lineage>
</organism>
<comment type="caution">
    <text evidence="1">The sequence shown here is derived from an EMBL/GenBank/DDBJ whole genome shotgun (WGS) entry which is preliminary data.</text>
</comment>
<dbReference type="AlphaFoldDB" id="A0AAV7PW90"/>